<feature type="compositionally biased region" description="Basic and acidic residues" evidence="1">
    <location>
        <begin position="98"/>
        <end position="109"/>
    </location>
</feature>
<sequence length="165" mass="18982">MDDECWNEPSEIRIRVLVRLKAICQEILGMDKVPPAFWAFCQVADIAKLEEMIQDLESTNNTRLAQRALEPTIMDCSAAIDRWLQRLSVSKSSSHPSNHSERSDTETRNCKKRDNHNCVLTRTPDPDAAHIYPNSLLNASKREPNAAARFWSIMNVFWDEGRVQR</sequence>
<gene>
    <name evidence="2" type="ORF">BDV36DRAFT_249569</name>
</gene>
<evidence type="ECO:0000256" key="1">
    <source>
        <dbReference type="SAM" id="MobiDB-lite"/>
    </source>
</evidence>
<name>A0ABQ6WTW3_9EURO</name>
<protein>
    <recommendedName>
        <fullName evidence="4">HNH nuclease domain-containing protein</fullName>
    </recommendedName>
</protein>
<dbReference type="EMBL" id="ML735708">
    <property type="protein sequence ID" value="KAE8420547.1"/>
    <property type="molecule type" value="Genomic_DNA"/>
</dbReference>
<dbReference type="Proteomes" id="UP000325395">
    <property type="component" value="Unassembled WGS sequence"/>
</dbReference>
<feature type="region of interest" description="Disordered" evidence="1">
    <location>
        <begin position="91"/>
        <end position="110"/>
    </location>
</feature>
<accession>A0ABQ6WTW3</accession>
<evidence type="ECO:0000313" key="2">
    <source>
        <dbReference type="EMBL" id="KAE8420547.1"/>
    </source>
</evidence>
<proteinExistence type="predicted"/>
<reference evidence="2 3" key="1">
    <citation type="submission" date="2019-04" db="EMBL/GenBank/DDBJ databases">
        <authorList>
            <consortium name="DOE Joint Genome Institute"/>
            <person name="Mondo S."/>
            <person name="Kjaerbolling I."/>
            <person name="Vesth T."/>
            <person name="Frisvad J.C."/>
            <person name="Nybo J.L."/>
            <person name="Theobald S."/>
            <person name="Kildgaard S."/>
            <person name="Isbrandt T."/>
            <person name="Kuo A."/>
            <person name="Sato A."/>
            <person name="Lyhne E.K."/>
            <person name="Kogle M.E."/>
            <person name="Wiebenga A."/>
            <person name="Kun R.S."/>
            <person name="Lubbers R.J."/>
            <person name="Makela M.R."/>
            <person name="Barry K."/>
            <person name="Chovatia M."/>
            <person name="Clum A."/>
            <person name="Daum C."/>
            <person name="Haridas S."/>
            <person name="He G."/>
            <person name="LaButti K."/>
            <person name="Lipzen A."/>
            <person name="Riley R."/>
            <person name="Salamov A."/>
            <person name="Simmons B.A."/>
            <person name="Magnuson J.K."/>
            <person name="Henrissat B."/>
            <person name="Mortensen U.H."/>
            <person name="Larsen T.O."/>
            <person name="Devries R.P."/>
            <person name="Grigoriev I.V."/>
            <person name="Machida M."/>
            <person name="Baker S.E."/>
            <person name="Andersen M.R."/>
            <person name="Cantor M.N."/>
            <person name="Hua S.X."/>
        </authorList>
    </citation>
    <scope>NUCLEOTIDE SEQUENCE [LARGE SCALE GENOMIC DNA]</scope>
    <source>
        <strain evidence="2 3">CBS 117616</strain>
    </source>
</reference>
<evidence type="ECO:0000313" key="3">
    <source>
        <dbReference type="Proteomes" id="UP000325395"/>
    </source>
</evidence>
<evidence type="ECO:0008006" key="4">
    <source>
        <dbReference type="Google" id="ProtNLM"/>
    </source>
</evidence>
<keyword evidence="3" id="KW-1185">Reference proteome</keyword>
<organism evidence="2 3">
    <name type="scientific">Aspergillus pseudocaelatus</name>
    <dbReference type="NCBI Taxonomy" id="1825620"/>
    <lineage>
        <taxon>Eukaryota</taxon>
        <taxon>Fungi</taxon>
        <taxon>Dikarya</taxon>
        <taxon>Ascomycota</taxon>
        <taxon>Pezizomycotina</taxon>
        <taxon>Eurotiomycetes</taxon>
        <taxon>Eurotiomycetidae</taxon>
        <taxon>Eurotiales</taxon>
        <taxon>Aspergillaceae</taxon>
        <taxon>Aspergillus</taxon>
        <taxon>Aspergillus subgen. Circumdati</taxon>
    </lineage>
</organism>